<organism evidence="2 3">
    <name type="scientific">Aquilegia coerulea</name>
    <name type="common">Rocky mountain columbine</name>
    <dbReference type="NCBI Taxonomy" id="218851"/>
    <lineage>
        <taxon>Eukaryota</taxon>
        <taxon>Viridiplantae</taxon>
        <taxon>Streptophyta</taxon>
        <taxon>Embryophyta</taxon>
        <taxon>Tracheophyta</taxon>
        <taxon>Spermatophyta</taxon>
        <taxon>Magnoliopsida</taxon>
        <taxon>Ranunculales</taxon>
        <taxon>Ranunculaceae</taxon>
        <taxon>Thalictroideae</taxon>
        <taxon>Aquilegia</taxon>
    </lineage>
</organism>
<dbReference type="Gene3D" id="1.20.1280.50">
    <property type="match status" value="1"/>
</dbReference>
<evidence type="ECO:0000259" key="1">
    <source>
        <dbReference type="SMART" id="SM00256"/>
    </source>
</evidence>
<dbReference type="Pfam" id="PF00646">
    <property type="entry name" value="F-box"/>
    <property type="match status" value="1"/>
</dbReference>
<dbReference type="PANTHER" id="PTHR31672:SF13">
    <property type="entry name" value="F-BOX PROTEIN CPR30-LIKE"/>
    <property type="match status" value="1"/>
</dbReference>
<feature type="domain" description="F-box" evidence="1">
    <location>
        <begin position="33"/>
        <end position="71"/>
    </location>
</feature>
<sequence>MKLITSSNSKLGNQLRFGSYGGSREEKDGFRNDDIAIEVLSRLPIEFINKFKCVCKKWYELISHPSFRKGTKDGFTNDDIAIEVLPIESTIKFKCVCKKWCEVLSHPSFRTSHFQSAKVLDFLPEKVVVMASCSGLLLCRNIFVVDHSSESMRTKSKPEPMEVVLYVCNPLTKEWTSLKAGDKYENGWCYGFVHNPFY</sequence>
<reference evidence="2 3" key="1">
    <citation type="submission" date="2017-09" db="EMBL/GenBank/DDBJ databases">
        <title>WGS assembly of Aquilegia coerulea Goldsmith.</title>
        <authorList>
            <person name="Hodges S."/>
            <person name="Kramer E."/>
            <person name="Nordborg M."/>
            <person name="Tomkins J."/>
            <person name="Borevitz J."/>
            <person name="Derieg N."/>
            <person name="Yan J."/>
            <person name="Mihaltcheva S."/>
            <person name="Hayes R.D."/>
            <person name="Rokhsar D."/>
        </authorList>
    </citation>
    <scope>NUCLEOTIDE SEQUENCE [LARGE SCALE GENOMIC DNA]</scope>
    <source>
        <strain evidence="3">cv. Goldsmith</strain>
    </source>
</reference>
<feature type="domain" description="F-box" evidence="1">
    <location>
        <begin position="76"/>
        <end position="113"/>
    </location>
</feature>
<dbReference type="SUPFAM" id="SSF81383">
    <property type="entry name" value="F-box domain"/>
    <property type="match status" value="2"/>
</dbReference>
<dbReference type="OrthoDB" id="581708at2759"/>
<keyword evidence="3" id="KW-1185">Reference proteome</keyword>
<accession>A0A2G5D2M0</accession>
<dbReference type="EMBL" id="KZ305047">
    <property type="protein sequence ID" value="PIA37748.1"/>
    <property type="molecule type" value="Genomic_DNA"/>
</dbReference>
<dbReference type="InterPro" id="IPR036047">
    <property type="entry name" value="F-box-like_dom_sf"/>
</dbReference>
<dbReference type="InParanoid" id="A0A2G5D2M0"/>
<dbReference type="Proteomes" id="UP000230069">
    <property type="component" value="Unassembled WGS sequence"/>
</dbReference>
<dbReference type="PANTHER" id="PTHR31672">
    <property type="entry name" value="BNACNNG10540D PROTEIN"/>
    <property type="match status" value="1"/>
</dbReference>
<name>A0A2G5D2M0_AQUCA</name>
<dbReference type="CDD" id="cd22157">
    <property type="entry name" value="F-box_AtFBW1-like"/>
    <property type="match status" value="1"/>
</dbReference>
<dbReference type="STRING" id="218851.A0A2G5D2M0"/>
<gene>
    <name evidence="2" type="ORF">AQUCO_03000345v1</name>
</gene>
<feature type="non-terminal residue" evidence="2">
    <location>
        <position position="198"/>
    </location>
</feature>
<dbReference type="InterPro" id="IPR001810">
    <property type="entry name" value="F-box_dom"/>
</dbReference>
<proteinExistence type="predicted"/>
<dbReference type="AlphaFoldDB" id="A0A2G5D2M0"/>
<evidence type="ECO:0000313" key="2">
    <source>
        <dbReference type="EMBL" id="PIA37748.1"/>
    </source>
</evidence>
<protein>
    <recommendedName>
        <fullName evidence="1">F-box domain-containing protein</fullName>
    </recommendedName>
</protein>
<dbReference type="InterPro" id="IPR050796">
    <property type="entry name" value="SCF_F-box_component"/>
</dbReference>
<dbReference type="SMART" id="SM00256">
    <property type="entry name" value="FBOX"/>
    <property type="match status" value="2"/>
</dbReference>
<evidence type="ECO:0000313" key="3">
    <source>
        <dbReference type="Proteomes" id="UP000230069"/>
    </source>
</evidence>